<dbReference type="Pfam" id="PF13472">
    <property type="entry name" value="Lipase_GDSL_2"/>
    <property type="match status" value="1"/>
</dbReference>
<feature type="active site" evidence="1">
    <location>
        <position position="267"/>
    </location>
</feature>
<gene>
    <name evidence="5" type="ORF">DI555_06100</name>
</gene>
<feature type="compositionally biased region" description="Low complexity" evidence="3">
    <location>
        <begin position="317"/>
        <end position="328"/>
    </location>
</feature>
<evidence type="ECO:0000256" key="3">
    <source>
        <dbReference type="SAM" id="MobiDB-lite"/>
    </source>
</evidence>
<feature type="region of interest" description="Disordered" evidence="3">
    <location>
        <begin position="292"/>
        <end position="341"/>
    </location>
</feature>
<dbReference type="GO" id="GO:0004806">
    <property type="term" value="F:triacylglycerol lipase activity"/>
    <property type="evidence" value="ECO:0007669"/>
    <property type="project" value="TreeGrafter"/>
</dbReference>
<dbReference type="AlphaFoldDB" id="A0A2W5NSB0"/>
<feature type="compositionally biased region" description="Pro residues" evidence="3">
    <location>
        <begin position="303"/>
        <end position="316"/>
    </location>
</feature>
<dbReference type="Gene3D" id="3.40.50.1110">
    <property type="entry name" value="SGNH hydrolase"/>
    <property type="match status" value="1"/>
</dbReference>
<feature type="disulfide bond" evidence="2">
    <location>
        <begin position="197"/>
        <end position="245"/>
    </location>
</feature>
<dbReference type="InterPro" id="IPR013830">
    <property type="entry name" value="SGNH_hydro"/>
</dbReference>
<evidence type="ECO:0000259" key="4">
    <source>
        <dbReference type="Pfam" id="PF13472"/>
    </source>
</evidence>
<dbReference type="CDD" id="cd01823">
    <property type="entry name" value="SEST_like"/>
    <property type="match status" value="1"/>
</dbReference>
<accession>A0A2W5NSB0</accession>
<evidence type="ECO:0000256" key="1">
    <source>
        <dbReference type="PIRSR" id="PIRSR637460-1"/>
    </source>
</evidence>
<dbReference type="InterPro" id="IPR037460">
    <property type="entry name" value="SEST-like"/>
</dbReference>
<dbReference type="EMBL" id="QFPX01000004">
    <property type="protein sequence ID" value="PZQ56316.1"/>
    <property type="molecule type" value="Genomic_DNA"/>
</dbReference>
<dbReference type="SUPFAM" id="SSF52266">
    <property type="entry name" value="SGNH hydrolase"/>
    <property type="match status" value="1"/>
</dbReference>
<evidence type="ECO:0000313" key="6">
    <source>
        <dbReference type="Proteomes" id="UP000249082"/>
    </source>
</evidence>
<evidence type="ECO:0000256" key="2">
    <source>
        <dbReference type="PIRSR" id="PIRSR637460-2"/>
    </source>
</evidence>
<organism evidence="5 6">
    <name type="scientific">Novosphingobium pentaromativorans</name>
    <dbReference type="NCBI Taxonomy" id="205844"/>
    <lineage>
        <taxon>Bacteria</taxon>
        <taxon>Pseudomonadati</taxon>
        <taxon>Pseudomonadota</taxon>
        <taxon>Alphaproteobacteria</taxon>
        <taxon>Sphingomonadales</taxon>
        <taxon>Sphingomonadaceae</taxon>
        <taxon>Novosphingobium</taxon>
    </lineage>
</organism>
<proteinExistence type="predicted"/>
<dbReference type="GO" id="GO:0019433">
    <property type="term" value="P:triglyceride catabolic process"/>
    <property type="evidence" value="ECO:0007669"/>
    <property type="project" value="TreeGrafter"/>
</dbReference>
<feature type="domain" description="SGNH hydrolase-type esterase" evidence="4">
    <location>
        <begin position="36"/>
        <end position="275"/>
    </location>
</feature>
<dbReference type="PANTHER" id="PTHR37981">
    <property type="entry name" value="LIPASE 2"/>
    <property type="match status" value="1"/>
</dbReference>
<keyword evidence="5" id="KW-0378">Hydrolase</keyword>
<dbReference type="PANTHER" id="PTHR37981:SF1">
    <property type="entry name" value="SGNH HYDROLASE-TYPE ESTERASE DOMAIN-CONTAINING PROTEIN"/>
    <property type="match status" value="1"/>
</dbReference>
<name>A0A2W5NSB0_9SPHN</name>
<dbReference type="InterPro" id="IPR036514">
    <property type="entry name" value="SGNH_hydro_sf"/>
</dbReference>
<evidence type="ECO:0000313" key="5">
    <source>
        <dbReference type="EMBL" id="PZQ56316.1"/>
    </source>
</evidence>
<feature type="active site" description="Nucleophile" evidence="1">
    <location>
        <position position="40"/>
    </location>
</feature>
<keyword evidence="2" id="KW-1015">Disulfide bond</keyword>
<feature type="disulfide bond" evidence="2">
    <location>
        <begin position="131"/>
        <end position="147"/>
    </location>
</feature>
<protein>
    <submittedName>
        <fullName evidence="5">SGNH/GDSL hydrolase family protein</fullName>
    </submittedName>
</protein>
<sequence length="341" mass="35773">MMSGGVGTAQARAAESEPVVAPVAIEESLVGQRYVAIGSSFAAGPMLPPAKSGAPARCGQSMNNYPTLLAERFGMILTDRTCSGATTNNVLGPWGEIAPQINAVTPQTRLVTVTIGGNDLNYIGNLFTATCLYRASQMPAGSKRAACGAVKVPSEVDYARDEMQMMEIARRIRTVAPRTRLVFVQYLTPLPQAGGLCAVTPISEEHAAVVRRTGQRLSEITARVAQAYNATVVDMDLSSAAHTPCDPLPWMIGSPEGYDGSQGLQWHLNFAGMQATANDIAWSLTRSGVKAPKPTLTLQPQNVPAPAPVIAPPPPRAATTPAAATAKPNGSKGTGTSRPKR</sequence>
<reference evidence="5 6" key="1">
    <citation type="submission" date="2017-08" db="EMBL/GenBank/DDBJ databases">
        <title>Infants hospitalized years apart are colonized by the same room-sourced microbial strains.</title>
        <authorList>
            <person name="Brooks B."/>
            <person name="Olm M.R."/>
            <person name="Firek B.A."/>
            <person name="Baker R."/>
            <person name="Thomas B.C."/>
            <person name="Morowitz M.J."/>
            <person name="Banfield J.F."/>
        </authorList>
    </citation>
    <scope>NUCLEOTIDE SEQUENCE [LARGE SCALE GENOMIC DNA]</scope>
    <source>
        <strain evidence="5">S2_005_002_R2_33</strain>
    </source>
</reference>
<comment type="caution">
    <text evidence="5">The sequence shown here is derived from an EMBL/GenBank/DDBJ whole genome shotgun (WGS) entry which is preliminary data.</text>
</comment>
<dbReference type="Proteomes" id="UP000249082">
    <property type="component" value="Unassembled WGS sequence"/>
</dbReference>
<feature type="disulfide bond" evidence="2">
    <location>
        <begin position="58"/>
        <end position="82"/>
    </location>
</feature>